<dbReference type="SUPFAM" id="SSF53474">
    <property type="entry name" value="alpha/beta-Hydrolases"/>
    <property type="match status" value="1"/>
</dbReference>
<evidence type="ECO:0000313" key="2">
    <source>
        <dbReference type="EMBL" id="ERN03755.1"/>
    </source>
</evidence>
<gene>
    <name evidence="2" type="ORF">AMTR_s00078p00065010</name>
</gene>
<accession>W1P9U1</accession>
<dbReference type="STRING" id="13333.W1P9U1"/>
<dbReference type="PANTHER" id="PTHR23024:SF635">
    <property type="entry name" value="OS07G0162700 PROTEIN"/>
    <property type="match status" value="1"/>
</dbReference>
<evidence type="ECO:0000259" key="1">
    <source>
        <dbReference type="Pfam" id="PF07859"/>
    </source>
</evidence>
<organism evidence="2 3">
    <name type="scientific">Amborella trichopoda</name>
    <dbReference type="NCBI Taxonomy" id="13333"/>
    <lineage>
        <taxon>Eukaryota</taxon>
        <taxon>Viridiplantae</taxon>
        <taxon>Streptophyta</taxon>
        <taxon>Embryophyta</taxon>
        <taxon>Tracheophyta</taxon>
        <taxon>Spermatophyta</taxon>
        <taxon>Magnoliopsida</taxon>
        <taxon>Amborellales</taxon>
        <taxon>Amborellaceae</taxon>
        <taxon>Amborella</taxon>
    </lineage>
</organism>
<dbReference type="EMBL" id="KI394330">
    <property type="protein sequence ID" value="ERN03755.1"/>
    <property type="molecule type" value="Genomic_DNA"/>
</dbReference>
<feature type="domain" description="Alpha/beta hydrolase fold-3" evidence="1">
    <location>
        <begin position="68"/>
        <end position="268"/>
    </location>
</feature>
<evidence type="ECO:0000313" key="3">
    <source>
        <dbReference type="Proteomes" id="UP000017836"/>
    </source>
</evidence>
<dbReference type="Gramene" id="ERN03755">
    <property type="protein sequence ID" value="ERN03755"/>
    <property type="gene ID" value="AMTR_s00078p00065010"/>
</dbReference>
<dbReference type="InterPro" id="IPR050466">
    <property type="entry name" value="Carboxylest/Gibb_receptor"/>
</dbReference>
<dbReference type="OMA" id="HVFHPES"/>
<dbReference type="HOGENOM" id="CLU_012494_22_0_1"/>
<dbReference type="Proteomes" id="UP000017836">
    <property type="component" value="Unassembled WGS sequence"/>
</dbReference>
<sequence>MSIVGEIPGFFQLFSSGKINRISPGISPPSSEFTDGFKSKDVTIDLFKPVTARIFVPNTIETSLLPLIVYFHGGGFCIGSTTWSGFHNFLGGLSVVSHSIVVSVDYRLAPENRIPEPWLERSDLSRVFLSGESAGGNITYHVALQSLHKDLSPMEIKGILVIHPYFGSEARIESEKGKEVAHVIELNDMFWRLSLPEAEGRDHYACSFKTKADGLSEIEWTRFPSVKVFVAGADVLRERGVLYAEFLKREGVRVVELVEAQGEPHAYHVYYPRSKATHDLQKQMSEFVHRF</sequence>
<dbReference type="InterPro" id="IPR029058">
    <property type="entry name" value="AB_hydrolase_fold"/>
</dbReference>
<dbReference type="AlphaFoldDB" id="W1P9U1"/>
<dbReference type="PANTHER" id="PTHR23024">
    <property type="entry name" value="ARYLACETAMIDE DEACETYLASE"/>
    <property type="match status" value="1"/>
</dbReference>
<dbReference type="eggNOG" id="KOG1515">
    <property type="taxonomic scope" value="Eukaryota"/>
</dbReference>
<dbReference type="Pfam" id="PF07859">
    <property type="entry name" value="Abhydrolase_3"/>
    <property type="match status" value="1"/>
</dbReference>
<proteinExistence type="predicted"/>
<dbReference type="Gene3D" id="3.40.50.1820">
    <property type="entry name" value="alpha/beta hydrolase"/>
    <property type="match status" value="1"/>
</dbReference>
<keyword evidence="3" id="KW-1185">Reference proteome</keyword>
<protein>
    <recommendedName>
        <fullName evidence="1">Alpha/beta hydrolase fold-3 domain-containing protein</fullName>
    </recommendedName>
</protein>
<dbReference type="GO" id="GO:0016787">
    <property type="term" value="F:hydrolase activity"/>
    <property type="evidence" value="ECO:0007669"/>
    <property type="project" value="InterPro"/>
</dbReference>
<name>W1P9U1_AMBTC</name>
<dbReference type="InterPro" id="IPR013094">
    <property type="entry name" value="AB_hydrolase_3"/>
</dbReference>
<reference evidence="3" key="1">
    <citation type="journal article" date="2013" name="Science">
        <title>The Amborella genome and the evolution of flowering plants.</title>
        <authorList>
            <consortium name="Amborella Genome Project"/>
        </authorList>
    </citation>
    <scope>NUCLEOTIDE SEQUENCE [LARGE SCALE GENOMIC DNA]</scope>
</reference>